<comment type="function">
    <text evidence="5">This is 1 of the proteins that bind and probably mediate the attachment of the 5S RNA into the large ribosomal subunit, where it forms part of the central protuberance. In the 70S ribosome it contacts protein S13 of the 30S subunit (bridge B1b), connecting the 2 subunits; this bridge is implicated in subunit movement. Contacts the P site tRNA; the 5S rRNA and some of its associated proteins might help stabilize positioning of ribosome-bound tRNAs.</text>
</comment>
<evidence type="ECO:0000256" key="3">
    <source>
        <dbReference type="ARBA" id="ARBA00023274"/>
    </source>
</evidence>
<dbReference type="InterPro" id="IPR031309">
    <property type="entry name" value="Ribosomal_uL5_C"/>
</dbReference>
<protein>
    <recommendedName>
        <fullName evidence="4 5">Large ribosomal subunit protein uL5</fullName>
    </recommendedName>
</protein>
<proteinExistence type="inferred from homology"/>
<dbReference type="InterPro" id="IPR020930">
    <property type="entry name" value="Ribosomal_uL5_bac-type"/>
</dbReference>
<keyword evidence="5" id="KW-0820">tRNA-binding</keyword>
<dbReference type="InterPro" id="IPR022803">
    <property type="entry name" value="Ribosomal_uL5_dom_sf"/>
</dbReference>
<evidence type="ECO:0000256" key="6">
    <source>
        <dbReference type="RuleBase" id="RU003930"/>
    </source>
</evidence>
<evidence type="ECO:0000259" key="8">
    <source>
        <dbReference type="Pfam" id="PF00673"/>
    </source>
</evidence>
<evidence type="ECO:0000256" key="4">
    <source>
        <dbReference type="ARBA" id="ARBA00035245"/>
    </source>
</evidence>
<organism evidence="9 10">
    <name type="scientific">Candidatus Karelsulcia muelleri</name>
    <dbReference type="NCBI Taxonomy" id="336810"/>
    <lineage>
        <taxon>Bacteria</taxon>
        <taxon>Pseudomonadati</taxon>
        <taxon>Bacteroidota</taxon>
        <taxon>Flavobacteriia</taxon>
        <taxon>Flavobacteriales</taxon>
        <taxon>Candidatus Karelsulcia</taxon>
    </lineage>
</organism>
<keyword evidence="3 5" id="KW-0687">Ribonucleoprotein</keyword>
<dbReference type="Pfam" id="PF00281">
    <property type="entry name" value="Ribosomal_L5"/>
    <property type="match status" value="1"/>
</dbReference>
<dbReference type="Pfam" id="PF00673">
    <property type="entry name" value="Ribosomal_L5_C"/>
    <property type="match status" value="1"/>
</dbReference>
<dbReference type="GO" id="GO:0006412">
    <property type="term" value="P:translation"/>
    <property type="evidence" value="ECO:0007669"/>
    <property type="project" value="UniProtKB-UniRule"/>
</dbReference>
<dbReference type="GO" id="GO:0003735">
    <property type="term" value="F:structural constituent of ribosome"/>
    <property type="evidence" value="ECO:0007669"/>
    <property type="project" value="InterPro"/>
</dbReference>
<dbReference type="PANTHER" id="PTHR11994">
    <property type="entry name" value="60S RIBOSOMAL PROTEIN L11-RELATED"/>
    <property type="match status" value="1"/>
</dbReference>
<comment type="subunit">
    <text evidence="5">Part of the 50S ribosomal subunit; part of the 5S rRNA/L5/L18/L25 subcomplex. Contacts the 5S rRNA and the P site tRNA. Forms a bridge to the 30S subunit in the 70S ribosome.</text>
</comment>
<keyword evidence="5" id="KW-0699">rRNA-binding</keyword>
<evidence type="ECO:0000256" key="5">
    <source>
        <dbReference type="HAMAP-Rule" id="MF_01333"/>
    </source>
</evidence>
<name>A0A3A1MM14_9FLAO</name>
<feature type="domain" description="Large ribosomal subunit protein uL5 N-terminal" evidence="7">
    <location>
        <begin position="27"/>
        <end position="83"/>
    </location>
</feature>
<dbReference type="GO" id="GO:0005840">
    <property type="term" value="C:ribosome"/>
    <property type="evidence" value="ECO:0007669"/>
    <property type="project" value="UniProtKB-KW"/>
</dbReference>
<dbReference type="GO" id="GO:1990904">
    <property type="term" value="C:ribonucleoprotein complex"/>
    <property type="evidence" value="ECO:0007669"/>
    <property type="project" value="UniProtKB-KW"/>
</dbReference>
<feature type="domain" description="Large ribosomal subunit protein uL5 C-terminal" evidence="8">
    <location>
        <begin position="87"/>
        <end position="180"/>
    </location>
</feature>
<dbReference type="RefSeq" id="WP_158366174.1">
    <property type="nucleotide sequence ID" value="NZ_QWZP01000009.1"/>
</dbReference>
<dbReference type="GO" id="GO:0000049">
    <property type="term" value="F:tRNA binding"/>
    <property type="evidence" value="ECO:0007669"/>
    <property type="project" value="UniProtKB-UniRule"/>
</dbReference>
<dbReference type="InterPro" id="IPR002132">
    <property type="entry name" value="Ribosomal_uL5"/>
</dbReference>
<evidence type="ECO:0000313" key="10">
    <source>
        <dbReference type="Proteomes" id="UP000265496"/>
    </source>
</evidence>
<accession>A0A3A1MM14</accession>
<dbReference type="FunFam" id="3.30.1440.10:FF:000001">
    <property type="entry name" value="50S ribosomal protein L5"/>
    <property type="match status" value="1"/>
</dbReference>
<reference evidence="9 10" key="2">
    <citation type="submission" date="2018-10" db="EMBL/GenBank/DDBJ databases">
        <title>Draft genome sequence of Candidatus Sulcia muelleri from Kolla paulula, a vector of Xylella fastidiosa causing Pierces disease of grapevine in Taiwan.</title>
        <authorList>
            <person name="Shih H.-T."/>
        </authorList>
    </citation>
    <scope>NUCLEOTIDE SEQUENCE [LARGE SCALE GENOMIC DNA]</scope>
    <source>
        <strain evidence="9 10">KPTW1</strain>
    </source>
</reference>
<dbReference type="AlphaFoldDB" id="A0A3A1MM14"/>
<dbReference type="GO" id="GO:0019843">
    <property type="term" value="F:rRNA binding"/>
    <property type="evidence" value="ECO:0007669"/>
    <property type="project" value="UniProtKB-UniRule"/>
</dbReference>
<gene>
    <name evidence="5" type="primary">rplE</name>
    <name evidence="9" type="ORF">D2A33_01205</name>
</gene>
<evidence type="ECO:0000259" key="7">
    <source>
        <dbReference type="Pfam" id="PF00281"/>
    </source>
</evidence>
<evidence type="ECO:0000256" key="2">
    <source>
        <dbReference type="ARBA" id="ARBA00022980"/>
    </source>
</evidence>
<reference evidence="10" key="1">
    <citation type="submission" date="2018-08" db="EMBL/GenBank/DDBJ databases">
        <authorList>
            <person name="Dai Z."/>
        </authorList>
    </citation>
    <scope>NUCLEOTIDE SEQUENCE [LARGE SCALE GENOMIC DNA]</scope>
    <source>
        <strain evidence="10">KPTW1</strain>
    </source>
</reference>
<dbReference type="PIRSF" id="PIRSF002161">
    <property type="entry name" value="Ribosomal_L5"/>
    <property type="match status" value="1"/>
</dbReference>
<keyword evidence="2 5" id="KW-0689">Ribosomal protein</keyword>
<evidence type="ECO:0000313" key="9">
    <source>
        <dbReference type="EMBL" id="RIU85680.1"/>
    </source>
</evidence>
<dbReference type="Gene3D" id="3.30.1440.10">
    <property type="match status" value="1"/>
</dbReference>
<dbReference type="HAMAP" id="MF_01333_B">
    <property type="entry name" value="Ribosomal_uL5_B"/>
    <property type="match status" value="1"/>
</dbReference>
<sequence>MNYCPRPKYLYKKKIIKKLIEKFNYKSVMQVPKLKKIVINQGINVLIYDNKTINNAINNITAITGQKAIYCLSKRDESGFKLRKGTPISIKVTLRRDIMYEFLDRLINIALPRVRDFVGVNKNSFDGEGNYNLGISEQIIFPEINTDSLKNNFGMNITFVTSSKKNKEAKYLLYLFGLPFKTKKNV</sequence>
<dbReference type="EMBL" id="QWZP01000009">
    <property type="protein sequence ID" value="RIU85680.1"/>
    <property type="molecule type" value="Genomic_DNA"/>
</dbReference>
<comment type="similarity">
    <text evidence="1 5 6">Belongs to the universal ribosomal protein uL5 family.</text>
</comment>
<evidence type="ECO:0000256" key="1">
    <source>
        <dbReference type="ARBA" id="ARBA00008553"/>
    </source>
</evidence>
<dbReference type="InterPro" id="IPR031310">
    <property type="entry name" value="Ribosomal_uL5_N"/>
</dbReference>
<dbReference type="SUPFAM" id="SSF55282">
    <property type="entry name" value="RL5-like"/>
    <property type="match status" value="1"/>
</dbReference>
<keyword evidence="5" id="KW-0694">RNA-binding</keyword>
<comment type="caution">
    <text evidence="9">The sequence shown here is derived from an EMBL/GenBank/DDBJ whole genome shotgun (WGS) entry which is preliminary data.</text>
</comment>
<dbReference type="NCBIfam" id="NF000585">
    <property type="entry name" value="PRK00010.1"/>
    <property type="match status" value="1"/>
</dbReference>
<dbReference type="Proteomes" id="UP000265496">
    <property type="component" value="Unassembled WGS sequence"/>
</dbReference>